<organism evidence="2 3">
    <name type="scientific">Kocuria aegyptia</name>
    <dbReference type="NCBI Taxonomy" id="330943"/>
    <lineage>
        <taxon>Bacteria</taxon>
        <taxon>Bacillati</taxon>
        <taxon>Actinomycetota</taxon>
        <taxon>Actinomycetes</taxon>
        <taxon>Micrococcales</taxon>
        <taxon>Micrococcaceae</taxon>
        <taxon>Kocuria</taxon>
    </lineage>
</organism>
<evidence type="ECO:0000256" key="1">
    <source>
        <dbReference type="SAM" id="Phobius"/>
    </source>
</evidence>
<accession>A0ABN2K3F6</accession>
<evidence type="ECO:0000313" key="3">
    <source>
        <dbReference type="Proteomes" id="UP001501204"/>
    </source>
</evidence>
<comment type="caution">
    <text evidence="2">The sequence shown here is derived from an EMBL/GenBank/DDBJ whole genome shotgun (WGS) entry which is preliminary data.</text>
</comment>
<keyword evidence="1" id="KW-0812">Transmembrane</keyword>
<dbReference type="EMBL" id="BAAAOA010000005">
    <property type="protein sequence ID" value="GAA1747566.1"/>
    <property type="molecule type" value="Genomic_DNA"/>
</dbReference>
<reference evidence="2 3" key="1">
    <citation type="journal article" date="2019" name="Int. J. Syst. Evol. Microbiol.">
        <title>The Global Catalogue of Microorganisms (GCM) 10K type strain sequencing project: providing services to taxonomists for standard genome sequencing and annotation.</title>
        <authorList>
            <consortium name="The Broad Institute Genomics Platform"/>
            <consortium name="The Broad Institute Genome Sequencing Center for Infectious Disease"/>
            <person name="Wu L."/>
            <person name="Ma J."/>
        </authorList>
    </citation>
    <scope>NUCLEOTIDE SEQUENCE [LARGE SCALE GENOMIC DNA]</scope>
    <source>
        <strain evidence="2 3">JCM 14735</strain>
    </source>
</reference>
<keyword evidence="3" id="KW-1185">Reference proteome</keyword>
<feature type="transmembrane region" description="Helical" evidence="1">
    <location>
        <begin position="106"/>
        <end position="126"/>
    </location>
</feature>
<sequence>MRPRTPWRAHRQARPRLPAGGAVSLAGGLPGGALMLWGYDGWFWAAALLGGLSFLVCAVQALRGRRPDDWTQGSVLLLEAFLLVYAVGTVVMQVLGPGPTGSALEYWGYLLTALLIPAGTFVWSLVERSSWSNWVLAAAGPVVAIMVYRMNYIWYYQ</sequence>
<keyword evidence="1" id="KW-0472">Membrane</keyword>
<gene>
    <name evidence="2" type="ORF">GCM10009767_02970</name>
</gene>
<proteinExistence type="predicted"/>
<dbReference type="Proteomes" id="UP001501204">
    <property type="component" value="Unassembled WGS sequence"/>
</dbReference>
<feature type="transmembrane region" description="Helical" evidence="1">
    <location>
        <begin position="133"/>
        <end position="155"/>
    </location>
</feature>
<feature type="transmembrane region" description="Helical" evidence="1">
    <location>
        <begin position="74"/>
        <end position="94"/>
    </location>
</feature>
<evidence type="ECO:0008006" key="4">
    <source>
        <dbReference type="Google" id="ProtNLM"/>
    </source>
</evidence>
<evidence type="ECO:0000313" key="2">
    <source>
        <dbReference type="EMBL" id="GAA1747566.1"/>
    </source>
</evidence>
<feature type="transmembrane region" description="Helical" evidence="1">
    <location>
        <begin position="43"/>
        <end position="62"/>
    </location>
</feature>
<name>A0ABN2K3F6_9MICC</name>
<feature type="transmembrane region" description="Helical" evidence="1">
    <location>
        <begin position="20"/>
        <end position="37"/>
    </location>
</feature>
<keyword evidence="1" id="KW-1133">Transmembrane helix</keyword>
<protein>
    <recommendedName>
        <fullName evidence="4">Integral membrane protein</fullName>
    </recommendedName>
</protein>